<proteinExistence type="inferred from homology"/>
<keyword evidence="5 11" id="KW-1133">Transmembrane helix</keyword>
<feature type="region of interest" description="Disordered" evidence="10">
    <location>
        <begin position="313"/>
        <end position="341"/>
    </location>
</feature>
<evidence type="ECO:0000256" key="10">
    <source>
        <dbReference type="SAM" id="MobiDB-lite"/>
    </source>
</evidence>
<dbReference type="Pfam" id="PF00001">
    <property type="entry name" value="7tm_1"/>
    <property type="match status" value="1"/>
</dbReference>
<dbReference type="InterPro" id="IPR000276">
    <property type="entry name" value="GPCR_Rhodpsn"/>
</dbReference>
<evidence type="ECO:0000256" key="9">
    <source>
        <dbReference type="ARBA" id="ARBA00023224"/>
    </source>
</evidence>
<dbReference type="InterPro" id="IPR017452">
    <property type="entry name" value="GPCR_Rhodpsn_7TM"/>
</dbReference>
<feature type="transmembrane region" description="Helical" evidence="11">
    <location>
        <begin position="104"/>
        <end position="129"/>
    </location>
</feature>
<feature type="transmembrane region" description="Helical" evidence="11">
    <location>
        <begin position="199"/>
        <end position="219"/>
    </location>
</feature>
<dbReference type="PROSITE" id="PS50262">
    <property type="entry name" value="G_PROTEIN_RECEP_F1_2"/>
    <property type="match status" value="1"/>
</dbReference>
<dbReference type="Gene3D" id="1.20.1070.10">
    <property type="entry name" value="Rhodopsin 7-helix transmembrane proteins"/>
    <property type="match status" value="1"/>
</dbReference>
<gene>
    <name evidence="13" type="ORF">SK128_006392</name>
</gene>
<accession>A0AAN8WBT5</accession>
<feature type="region of interest" description="Disordered" evidence="10">
    <location>
        <begin position="489"/>
        <end position="597"/>
    </location>
</feature>
<feature type="compositionally biased region" description="Acidic residues" evidence="10">
    <location>
        <begin position="554"/>
        <end position="565"/>
    </location>
</feature>
<evidence type="ECO:0000313" key="13">
    <source>
        <dbReference type="EMBL" id="KAK7028037.1"/>
    </source>
</evidence>
<feature type="compositionally biased region" description="Basic and acidic residues" evidence="10">
    <location>
        <begin position="531"/>
        <end position="546"/>
    </location>
</feature>
<evidence type="ECO:0000256" key="8">
    <source>
        <dbReference type="ARBA" id="ARBA00023170"/>
    </source>
</evidence>
<dbReference type="GO" id="GO:0005886">
    <property type="term" value="C:plasma membrane"/>
    <property type="evidence" value="ECO:0007669"/>
    <property type="project" value="UniProtKB-SubCell"/>
</dbReference>
<protein>
    <recommendedName>
        <fullName evidence="12">G-protein coupled receptors family 1 profile domain-containing protein</fullName>
    </recommendedName>
</protein>
<comment type="subcellular location">
    <subcellularLocation>
        <location evidence="1">Cell membrane</location>
        <topology evidence="1">Multi-pass membrane protein</topology>
    </subcellularLocation>
</comment>
<keyword evidence="3" id="KW-1003">Cell membrane</keyword>
<keyword evidence="8" id="KW-0675">Receptor</keyword>
<feature type="compositionally biased region" description="Basic and acidic residues" evidence="10">
    <location>
        <begin position="566"/>
        <end position="578"/>
    </location>
</feature>
<evidence type="ECO:0000256" key="5">
    <source>
        <dbReference type="ARBA" id="ARBA00022989"/>
    </source>
</evidence>
<dbReference type="EMBL" id="JAXCGZ010022663">
    <property type="protein sequence ID" value="KAK7028037.1"/>
    <property type="molecule type" value="Genomic_DNA"/>
</dbReference>
<evidence type="ECO:0000256" key="7">
    <source>
        <dbReference type="ARBA" id="ARBA00023136"/>
    </source>
</evidence>
<dbReference type="PANTHER" id="PTHR24228">
    <property type="entry name" value="B2 BRADYKININ RECEPTOR/ANGIOTENSIN II RECEPTOR"/>
    <property type="match status" value="1"/>
</dbReference>
<keyword evidence="14" id="KW-1185">Reference proteome</keyword>
<comment type="similarity">
    <text evidence="2">Belongs to the G-protein coupled receptor 1 family.</text>
</comment>
<evidence type="ECO:0000256" key="11">
    <source>
        <dbReference type="SAM" id="Phobius"/>
    </source>
</evidence>
<organism evidence="13 14">
    <name type="scientific">Halocaridina rubra</name>
    <name type="common">Hawaiian red shrimp</name>
    <dbReference type="NCBI Taxonomy" id="373956"/>
    <lineage>
        <taxon>Eukaryota</taxon>
        <taxon>Metazoa</taxon>
        <taxon>Ecdysozoa</taxon>
        <taxon>Arthropoda</taxon>
        <taxon>Crustacea</taxon>
        <taxon>Multicrustacea</taxon>
        <taxon>Malacostraca</taxon>
        <taxon>Eumalacostraca</taxon>
        <taxon>Eucarida</taxon>
        <taxon>Decapoda</taxon>
        <taxon>Pleocyemata</taxon>
        <taxon>Caridea</taxon>
        <taxon>Atyoidea</taxon>
        <taxon>Atyidae</taxon>
        <taxon>Halocaridina</taxon>
    </lineage>
</organism>
<dbReference type="PRINTS" id="PR00237">
    <property type="entry name" value="GPCRRHODOPSN"/>
</dbReference>
<keyword evidence="4 11" id="KW-0812">Transmembrane</keyword>
<evidence type="ECO:0000256" key="6">
    <source>
        <dbReference type="ARBA" id="ARBA00023040"/>
    </source>
</evidence>
<reference evidence="13 14" key="1">
    <citation type="submission" date="2023-11" db="EMBL/GenBank/DDBJ databases">
        <title>Halocaridina rubra genome assembly.</title>
        <authorList>
            <person name="Smith C."/>
        </authorList>
    </citation>
    <scope>NUCLEOTIDE SEQUENCE [LARGE SCALE GENOMIC DNA]</scope>
    <source>
        <strain evidence="13">EP-1</strain>
        <tissue evidence="13">Whole</tissue>
    </source>
</reference>
<evidence type="ECO:0000313" key="14">
    <source>
        <dbReference type="Proteomes" id="UP001381693"/>
    </source>
</evidence>
<sequence length="597" mass="66298">MEYYKPMCLDRISDSQHLNMATYATGMMDYTGGSAYDYIDQDSTASISATNLNTAVEASDINRLHYAAFMDANNITSTTTLAPATSSSAMCGASGPAHYPSNMLIFTAICAFVIAIIGTFGNLLTIIALPMTKKMRTTATAFVVNLAVVELLFCVLILPMSGAQYVYLQKNSISLLNNNDCIFFTVTRYTLTQVELQTILAIALTRALAVAFPSTYNFLNKSTVIGSYISFIWIYSFLLKLPTALGYLGSYGFNPCTMECDMVSGDAQARFIMVIVDAIIPVVAIVVLYIFVFIMVKRSSNRVARASVRSTNKVVPPSTSTASTSSEPGEDQRKGSSSSFKSLKKMISDSSLRARLTHQTSTVSQRLCTNRRDMRVARTIFIIFLFVIICGVPVMLAHIFDRNVKYPVQFLVVHILYWLQYCLNVAVYVLMNRQYRDAYIDCLARVFPQFKRHHGRRFFWEKASISSKPAQHVPVSTRPRTDSADIADSMASEPETPVANHPPPIGVQGRLSTIPEGHSSSAANDSVFLDPPKKDEFEKKINENHSNHYNNDLNSEDEESEDELPEAEKQALMDEREIWVTQNGSTGGNLPLDESKL</sequence>
<comment type="caution">
    <text evidence="13">The sequence shown here is derived from an EMBL/GenBank/DDBJ whole genome shotgun (WGS) entry which is preliminary data.</text>
</comment>
<keyword evidence="7 11" id="KW-0472">Membrane</keyword>
<feature type="transmembrane region" description="Helical" evidence="11">
    <location>
        <begin position="406"/>
        <end position="430"/>
    </location>
</feature>
<evidence type="ECO:0000256" key="4">
    <source>
        <dbReference type="ARBA" id="ARBA00022692"/>
    </source>
</evidence>
<keyword evidence="9" id="KW-0807">Transducer</keyword>
<feature type="domain" description="G-protein coupled receptors family 1 profile" evidence="12">
    <location>
        <begin position="121"/>
        <end position="428"/>
    </location>
</feature>
<dbReference type="Proteomes" id="UP001381693">
    <property type="component" value="Unassembled WGS sequence"/>
</dbReference>
<evidence type="ECO:0000256" key="2">
    <source>
        <dbReference type="ARBA" id="ARBA00010663"/>
    </source>
</evidence>
<dbReference type="GO" id="GO:0004930">
    <property type="term" value="F:G protein-coupled receptor activity"/>
    <property type="evidence" value="ECO:0007669"/>
    <property type="project" value="UniProtKB-KW"/>
</dbReference>
<name>A0AAN8WBT5_HALRR</name>
<feature type="transmembrane region" description="Helical" evidence="11">
    <location>
        <begin position="380"/>
        <end position="400"/>
    </location>
</feature>
<dbReference type="AlphaFoldDB" id="A0AAN8WBT5"/>
<feature type="transmembrane region" description="Helical" evidence="11">
    <location>
        <begin position="141"/>
        <end position="167"/>
    </location>
</feature>
<evidence type="ECO:0000259" key="12">
    <source>
        <dbReference type="PROSITE" id="PS50262"/>
    </source>
</evidence>
<keyword evidence="6" id="KW-0297">G-protein coupled receptor</keyword>
<dbReference type="PANTHER" id="PTHR24228:SF74">
    <property type="entry name" value="G-PROTEIN COUPLED RECEPTORS FAMILY 1 PROFILE DOMAIN-CONTAINING PROTEIN"/>
    <property type="match status" value="1"/>
</dbReference>
<evidence type="ECO:0000256" key="3">
    <source>
        <dbReference type="ARBA" id="ARBA00022475"/>
    </source>
</evidence>
<dbReference type="SMART" id="SM01381">
    <property type="entry name" value="7TM_GPCR_Srsx"/>
    <property type="match status" value="1"/>
</dbReference>
<feature type="transmembrane region" description="Helical" evidence="11">
    <location>
        <begin position="231"/>
        <end position="251"/>
    </location>
</feature>
<evidence type="ECO:0000256" key="1">
    <source>
        <dbReference type="ARBA" id="ARBA00004651"/>
    </source>
</evidence>
<dbReference type="SUPFAM" id="SSF81321">
    <property type="entry name" value="Family A G protein-coupled receptor-like"/>
    <property type="match status" value="1"/>
</dbReference>
<feature type="transmembrane region" description="Helical" evidence="11">
    <location>
        <begin position="271"/>
        <end position="296"/>
    </location>
</feature>